<proteinExistence type="predicted"/>
<dbReference type="KEGG" id="upa:UPA3_0516"/>
<dbReference type="RefSeq" id="WP_006689036.1">
    <property type="nucleotide sequence ID" value="NC_010503.1"/>
</dbReference>
<sequence length="563" mass="67787">MSLIYLLIGFILLFLLIYSTFALLDIWTLRKYNTFRQNFFNFDQLVNTKFNDIYTHTDNIYARTSKQKITIINKYLIAINNELDFHKKSLIKLQDYLENHKLFSYLSLIKFIKANEIKIKNNVDEFVDLIQSFWNDFIIIDQQERKIEDTHKKLDLMYKDLISKYSIPNLNYQKAINWTTDSFNNLIETKISMNYSKYNYFLVQLIHRIKNKVHLLKNIIVVLNSIKIIEEANKNSLQKVQEITFLTDDKIKELRQFNHDFNDFINNQLADFIYNSKFVNLNNLYLNSYYQQALNWLNISSQNNIGGAVFDKYKKRFYDDFSFINSTIIKVNNILEKIKSTSKNYQLNQLNQLILDLDQANQKIINSKIDKNDIKQNIDFIISTQLFYDNLKNLLFYLNDLNVKLANWNHHWNTLVKKTITIYNKKIELESYIKNKDIFFNLSNEIFLDDFEYIENIFQKINASNSFDPQILTNHELIIHQLNLINERFDYLIEYINQTQLWMPKIYDLLYNKINYYGINYEWIKKEFQNLNWNNVPQASKLLNEFIDNIIIADHALKRLKFN</sequence>
<organism evidence="1 2">
    <name type="scientific">Ureaplasma parvum serovar 3 (strain ATCC 27815 / 27 / NCTC 11736)</name>
    <dbReference type="NCBI Taxonomy" id="505682"/>
    <lineage>
        <taxon>Bacteria</taxon>
        <taxon>Bacillati</taxon>
        <taxon>Mycoplasmatota</taxon>
        <taxon>Mycoplasmoidales</taxon>
        <taxon>Mycoplasmoidaceae</taxon>
        <taxon>Ureaplasma</taxon>
    </lineage>
</organism>
<name>A0A2C9DYV2_UREP2</name>
<dbReference type="HOGENOM" id="CLU_483902_0_0_14"/>
<protein>
    <submittedName>
        <fullName evidence="1">Uncharacterized protein</fullName>
    </submittedName>
</protein>
<dbReference type="GeneID" id="29672361"/>
<evidence type="ECO:0000313" key="1">
    <source>
        <dbReference type="EMBL" id="ACA33134.1"/>
    </source>
</evidence>
<reference evidence="1 2" key="1">
    <citation type="submission" date="2008-02" db="EMBL/GenBank/DDBJ databases">
        <title>Genome sequence of Ureaplasma parvum serovar 3.</title>
        <authorList>
            <person name="Methe B.A."/>
            <person name="Glass J."/>
            <person name="Waites K."/>
            <person name="Shrivastava S."/>
        </authorList>
    </citation>
    <scope>NUCLEOTIDE SEQUENCE [LARGE SCALE GENOMIC DNA]</scope>
    <source>
        <strain evidence="2">ATCC 27815 / 27 / NCTC 11736</strain>
    </source>
</reference>
<dbReference type="EMBL" id="CP000942">
    <property type="protein sequence ID" value="ACA33134.1"/>
    <property type="molecule type" value="Genomic_DNA"/>
</dbReference>
<dbReference type="AlphaFoldDB" id="A0A2C9DYV2"/>
<gene>
    <name evidence="1" type="ordered locus">UPA3_0516</name>
</gene>
<accession>A0A2C9DYV2</accession>
<dbReference type="Proteomes" id="UP000002162">
    <property type="component" value="Chromosome"/>
</dbReference>
<evidence type="ECO:0000313" key="2">
    <source>
        <dbReference type="Proteomes" id="UP000002162"/>
    </source>
</evidence>